<evidence type="ECO:0000313" key="7">
    <source>
        <dbReference type="WBParaSite" id="MhA1_Contig700.frz3.gene14"/>
    </source>
</evidence>
<dbReference type="InterPro" id="IPR036291">
    <property type="entry name" value="NAD(P)-bd_dom_sf"/>
</dbReference>
<evidence type="ECO:0000313" key="6">
    <source>
        <dbReference type="Proteomes" id="UP000095281"/>
    </source>
</evidence>
<dbReference type="PANTHER" id="PTHR44196:SF1">
    <property type="entry name" value="DEHYDROGENASE_REDUCTASE SDR FAMILY MEMBER 7B"/>
    <property type="match status" value="1"/>
</dbReference>
<dbReference type="SUPFAM" id="SSF51735">
    <property type="entry name" value="NAD(P)-binding Rossmann-fold domains"/>
    <property type="match status" value="1"/>
</dbReference>
<evidence type="ECO:0000256" key="4">
    <source>
        <dbReference type="SAM" id="SignalP"/>
    </source>
</evidence>
<dbReference type="Pfam" id="PF01683">
    <property type="entry name" value="EB"/>
    <property type="match status" value="2"/>
</dbReference>
<protein>
    <submittedName>
        <fullName evidence="7">EB domain-containing protein</fullName>
    </submittedName>
</protein>
<dbReference type="GO" id="GO:0016020">
    <property type="term" value="C:membrane"/>
    <property type="evidence" value="ECO:0007669"/>
    <property type="project" value="TreeGrafter"/>
</dbReference>
<comment type="similarity">
    <text evidence="1">Belongs to the short-chain dehydrogenases/reductases (SDR) family.</text>
</comment>
<evidence type="ECO:0000256" key="3">
    <source>
        <dbReference type="ARBA" id="ARBA00037096"/>
    </source>
</evidence>
<dbReference type="InterPro" id="IPR006149">
    <property type="entry name" value="EB_dom"/>
</dbReference>
<dbReference type="WBParaSite" id="MhA1_Contig700.frz3.gene14">
    <property type="protein sequence ID" value="MhA1_Contig700.frz3.gene14"/>
    <property type="gene ID" value="MhA1_Contig700.frz3.gene14"/>
</dbReference>
<evidence type="ECO:0000256" key="2">
    <source>
        <dbReference type="ARBA" id="ARBA00023002"/>
    </source>
</evidence>
<dbReference type="PROSITE" id="PS00061">
    <property type="entry name" value="ADH_SHORT"/>
    <property type="match status" value="1"/>
</dbReference>
<feature type="signal peptide" evidence="4">
    <location>
        <begin position="1"/>
        <end position="18"/>
    </location>
</feature>
<dbReference type="InterPro" id="IPR002347">
    <property type="entry name" value="SDR_fam"/>
</dbReference>
<reference evidence="7" key="1">
    <citation type="submission" date="2016-11" db="UniProtKB">
        <authorList>
            <consortium name="WormBaseParasite"/>
        </authorList>
    </citation>
    <scope>IDENTIFICATION</scope>
</reference>
<dbReference type="GO" id="GO:0016491">
    <property type="term" value="F:oxidoreductase activity"/>
    <property type="evidence" value="ECO:0007669"/>
    <property type="project" value="UniProtKB-KW"/>
</dbReference>
<dbReference type="SUPFAM" id="SSF57196">
    <property type="entry name" value="EGF/Laminin"/>
    <property type="match status" value="1"/>
</dbReference>
<dbReference type="Proteomes" id="UP000095281">
    <property type="component" value="Unplaced"/>
</dbReference>
<keyword evidence="6" id="KW-1185">Reference proteome</keyword>
<dbReference type="Gene3D" id="3.40.50.720">
    <property type="entry name" value="NAD(P)-binding Rossmann-like Domain"/>
    <property type="match status" value="1"/>
</dbReference>
<feature type="domain" description="EB" evidence="5">
    <location>
        <begin position="179"/>
        <end position="226"/>
    </location>
</feature>
<proteinExistence type="inferred from homology"/>
<keyword evidence="4" id="KW-0732">Signal</keyword>
<accession>A0A1I8BXR2</accession>
<dbReference type="AlphaFoldDB" id="A0A1I8BXR2"/>
<organism evidence="6 7">
    <name type="scientific">Meloidogyne hapla</name>
    <name type="common">Root-knot nematode worm</name>
    <dbReference type="NCBI Taxonomy" id="6305"/>
    <lineage>
        <taxon>Eukaryota</taxon>
        <taxon>Metazoa</taxon>
        <taxon>Ecdysozoa</taxon>
        <taxon>Nematoda</taxon>
        <taxon>Chromadorea</taxon>
        <taxon>Rhabditida</taxon>
        <taxon>Tylenchina</taxon>
        <taxon>Tylenchomorpha</taxon>
        <taxon>Tylenchoidea</taxon>
        <taxon>Meloidogynidae</taxon>
        <taxon>Meloidogyninae</taxon>
        <taxon>Meloidogyne</taxon>
    </lineage>
</organism>
<dbReference type="PRINTS" id="PR00080">
    <property type="entry name" value="SDRFAMILY"/>
</dbReference>
<keyword evidence="2" id="KW-0560">Oxidoreductase</keyword>
<evidence type="ECO:0000259" key="5">
    <source>
        <dbReference type="Pfam" id="PF01683"/>
    </source>
</evidence>
<sequence>MIVHHLFLLVNHQCVCISGTIQQGSKCVATSNCPLGGAPSGMCTRRAQPSQILNFFEEADTCSKGFYCVTTVCPESTVGHCCPEVCPLGSSVDHSFSCISGGSFGIPEVPTTQTTPTFPTFFGREPPSNPTSLANLTRIFSHLLPRPACPSETHFCHFLAGDTFSQAICCKRPCNSMAPESLYLNGECVTRGQLGSECRFHEQCGAAEGMTCVKGQCQCIDGFSPLSDVITHPTKNPSQQCRRDCDKSSSISRDTNCLSKSQLGGPCFVQEQCPEQAGCYRGRCLCRCGYKMSNSKCIPLPPPSTQRPQTVPIKIFTKFDYFYGAKLILASRSTNKLEKLCAELDVQNKYITKLLYRPLFLHLDLEEVANNEEKLEEFVRTLKLLLSNNDLNKPPRLDVLINNAGQMAYGSGQRMNMNVLRRMIDVNFLGHVAISQRLMNWIPDDGSIVLVSSIVGRVALPYLGAYSASKHAAQGFFDSLRAEDRPQLHILTVSVGYANTSLAINSLNEKGRTIGRTDPGQVAGMSAEYTACKIVSAIESRETDLLLAPFIPRLLASF</sequence>
<dbReference type="Pfam" id="PF00106">
    <property type="entry name" value="adh_short"/>
    <property type="match status" value="1"/>
</dbReference>
<dbReference type="InterPro" id="IPR020904">
    <property type="entry name" value="Sc_DH/Rdtase_CS"/>
</dbReference>
<feature type="domain" description="EB" evidence="5">
    <location>
        <begin position="247"/>
        <end position="297"/>
    </location>
</feature>
<comment type="function">
    <text evidence="3">Putative oxidoreductase.</text>
</comment>
<name>A0A1I8BXR2_MELHA</name>
<evidence type="ECO:0000256" key="1">
    <source>
        <dbReference type="ARBA" id="ARBA00006484"/>
    </source>
</evidence>
<dbReference type="PANTHER" id="PTHR44196">
    <property type="entry name" value="DEHYDROGENASE/REDUCTASE SDR FAMILY MEMBER 7B"/>
    <property type="match status" value="1"/>
</dbReference>
<feature type="chain" id="PRO_5009316294" evidence="4">
    <location>
        <begin position="19"/>
        <end position="558"/>
    </location>
</feature>